<dbReference type="PANTHER" id="PTHR32309:SF13">
    <property type="entry name" value="FERRIC ENTEROBACTIN TRANSPORT PROTEIN FEPE"/>
    <property type="match status" value="1"/>
</dbReference>
<dbReference type="PATRIC" id="fig|540747.5.peg.115"/>
<dbReference type="KEGG" id="rid:RIdsm_05158"/>
<evidence type="ECO:0000313" key="2">
    <source>
        <dbReference type="EMBL" id="KRS19382.1"/>
    </source>
</evidence>
<dbReference type="AlphaFoldDB" id="A0A0T5PDP3"/>
<accession>A0A0T5PDP3</accession>
<keyword evidence="1" id="KW-0812">Transmembrane</keyword>
<name>A0A0T5PDP3_9RHOB</name>
<evidence type="ECO:0000256" key="1">
    <source>
        <dbReference type="SAM" id="Phobius"/>
    </source>
</evidence>
<feature type="transmembrane region" description="Helical" evidence="1">
    <location>
        <begin position="12"/>
        <end position="34"/>
    </location>
</feature>
<reference evidence="2 4" key="1">
    <citation type="submission" date="2015-04" db="EMBL/GenBank/DDBJ databases">
        <title>The draft genome sequence of Roseovarius indicus B108T.</title>
        <authorList>
            <person name="Li G."/>
            <person name="Lai Q."/>
            <person name="Shao Z."/>
            <person name="Yan P."/>
        </authorList>
    </citation>
    <scope>NUCLEOTIDE SEQUENCE [LARGE SCALE GENOMIC DNA]</scope>
    <source>
        <strain evidence="2 4">B108</strain>
    </source>
</reference>
<dbReference type="GO" id="GO:0004713">
    <property type="term" value="F:protein tyrosine kinase activity"/>
    <property type="evidence" value="ECO:0007669"/>
    <property type="project" value="TreeGrafter"/>
</dbReference>
<dbReference type="RefSeq" id="WP_057812217.1">
    <property type="nucleotide sequence ID" value="NZ_CAXRJZ010000096.1"/>
</dbReference>
<evidence type="ECO:0000313" key="5">
    <source>
        <dbReference type="Proteomes" id="UP000325785"/>
    </source>
</evidence>
<reference evidence="3 5" key="2">
    <citation type="submission" date="2018-08" db="EMBL/GenBank/DDBJ databases">
        <title>Genetic Globetrotter - A new plasmid hitch-hiking vast phylogenetic and geographic distances.</title>
        <authorList>
            <person name="Vollmers J."/>
            <person name="Petersen J."/>
        </authorList>
    </citation>
    <scope>NUCLEOTIDE SEQUENCE [LARGE SCALE GENOMIC DNA]</scope>
    <source>
        <strain evidence="3 5">DSM 26383</strain>
    </source>
</reference>
<sequence>MAGPATLKKRHWGLITSFLFLAVIPFVATVGYLFTVAEDQYHSVAGFTVRSQEQAGANEILGGLADFAGASTASDSDILYEFIQSQEMVQSVNDAIDLRAHYSQYWPNDWVFSIWGDATQEDLIWYWNRMVGVSYDSSTGLIEIQVKAFDPQTAREISREIVSISQSRINELNLQAREDAMRYAQDDLEESVELLKNAREAITEFRTRSQIVDPETDIQTRMGVMTSLQQQLASTLVEYDLLRGTSSDNDPRITEAQKRIEVIRDRIAIERRNFASSSTETGGVSQDYPSLISEFERMTVDREYAEQSYFAALTALESARDEANRQSRYLATYIKPTLAEASEYPQRLVLSGLAGLFLLLFWSILALIYYSIRDRS</sequence>
<dbReference type="Proteomes" id="UP000325785">
    <property type="component" value="Chromosome"/>
</dbReference>
<dbReference type="STRING" id="540747.SAMN04488031_102343"/>
<dbReference type="InterPro" id="IPR050445">
    <property type="entry name" value="Bact_polysacc_biosynth/exp"/>
</dbReference>
<dbReference type="PANTHER" id="PTHR32309">
    <property type="entry name" value="TYROSINE-PROTEIN KINASE"/>
    <property type="match status" value="1"/>
</dbReference>
<keyword evidence="4" id="KW-1185">Reference proteome</keyword>
<dbReference type="EMBL" id="LAXI01000001">
    <property type="protein sequence ID" value="KRS19382.1"/>
    <property type="molecule type" value="Genomic_DNA"/>
</dbReference>
<keyword evidence="2" id="KW-0813">Transport</keyword>
<organism evidence="2 4">
    <name type="scientific">Roseovarius indicus</name>
    <dbReference type="NCBI Taxonomy" id="540747"/>
    <lineage>
        <taxon>Bacteria</taxon>
        <taxon>Pseudomonadati</taxon>
        <taxon>Pseudomonadota</taxon>
        <taxon>Alphaproteobacteria</taxon>
        <taxon>Rhodobacterales</taxon>
        <taxon>Roseobacteraceae</taxon>
        <taxon>Roseovarius</taxon>
    </lineage>
</organism>
<dbReference type="GO" id="GO:0005886">
    <property type="term" value="C:plasma membrane"/>
    <property type="evidence" value="ECO:0007669"/>
    <property type="project" value="TreeGrafter"/>
</dbReference>
<keyword evidence="2" id="KW-0762">Sugar transport</keyword>
<dbReference type="Proteomes" id="UP000051401">
    <property type="component" value="Unassembled WGS sequence"/>
</dbReference>
<protein>
    <submittedName>
        <fullName evidence="2">Sugar transporter</fullName>
    </submittedName>
    <submittedName>
        <fullName evidence="3">Vi polysaccharide export inner membrane protein VexD</fullName>
    </submittedName>
</protein>
<proteinExistence type="predicted"/>
<evidence type="ECO:0000313" key="4">
    <source>
        <dbReference type="Proteomes" id="UP000051401"/>
    </source>
</evidence>
<gene>
    <name evidence="3" type="ORF">RIdsm_05158</name>
    <name evidence="2" type="ORF">XM52_00570</name>
</gene>
<evidence type="ECO:0000313" key="3">
    <source>
        <dbReference type="EMBL" id="QEW29314.1"/>
    </source>
</evidence>
<keyword evidence="1" id="KW-0472">Membrane</keyword>
<feature type="transmembrane region" description="Helical" evidence="1">
    <location>
        <begin position="348"/>
        <end position="370"/>
    </location>
</feature>
<keyword evidence="1" id="KW-1133">Transmembrane helix</keyword>
<dbReference type="EMBL" id="CP031598">
    <property type="protein sequence ID" value="QEW29314.1"/>
    <property type="molecule type" value="Genomic_DNA"/>
</dbReference>